<dbReference type="EMBL" id="DSEE01000495">
    <property type="protein sequence ID" value="HER40920.1"/>
    <property type="molecule type" value="Genomic_DNA"/>
</dbReference>
<protein>
    <submittedName>
        <fullName evidence="7">IS4 family transposase</fullName>
    </submittedName>
</protein>
<gene>
    <name evidence="7" type="ORF">ENO10_06845</name>
</gene>
<feature type="domain" description="DUF4372" evidence="6">
    <location>
        <begin position="11"/>
        <end position="83"/>
    </location>
</feature>
<dbReference type="InterPro" id="IPR047952">
    <property type="entry name" value="Transpos_IS4"/>
</dbReference>
<sequence>MSKNTEIKFVGQPIFKQILNLVDAVNIQSLVRKHNSDYYYKAFQSRTHLITMLFGILSRCDSMTEICEGMRALRGKLNHLGLKKAPAKSTACDGLRNRDSRFFEDLYFSLVKKYQSFLSDSRTFGLTFKEVLLIDSTTIRLFSDILKGVGRNPKGDGKKKGGLKVHMLIDAVQSVGRFIKITAAKVHDQDFLKSLELISHSMIVFDRAYNYYHQFAIWSQKQVFFVTRLKKNAVYKVIEVNRVHYRKKGKAKVLRDEIIELEYNPEDEAGKKQTKITKQLRLRKVCYQDEINRYYEFLTNNFEITAEEIAFLYKKRWGIELLFKKMKQNFQLHYFYGENENAIRTQVWCTLIAQLLLTVIQKIAQTKKAFSVVAALVRMHLISMLDVSELLRSTNRSYQIARGSPQDRMQLILEFKEENQGGQSEKME</sequence>
<proteinExistence type="inferred from homology"/>
<evidence type="ECO:0000313" key="7">
    <source>
        <dbReference type="EMBL" id="HER40920.1"/>
    </source>
</evidence>
<keyword evidence="2" id="KW-0815">Transposition</keyword>
<dbReference type="Proteomes" id="UP000885753">
    <property type="component" value="Unassembled WGS sequence"/>
</dbReference>
<evidence type="ECO:0000256" key="3">
    <source>
        <dbReference type="ARBA" id="ARBA00023125"/>
    </source>
</evidence>
<dbReference type="InterPro" id="IPR012337">
    <property type="entry name" value="RNaseH-like_sf"/>
</dbReference>
<dbReference type="PANTHER" id="PTHR33258">
    <property type="entry name" value="TRANSPOSASE INSL FOR INSERTION SEQUENCE ELEMENT IS186A-RELATED"/>
    <property type="match status" value="1"/>
</dbReference>
<feature type="domain" description="Transposase IS4-like" evidence="5">
    <location>
        <begin position="128"/>
        <end position="355"/>
    </location>
</feature>
<evidence type="ECO:0000256" key="2">
    <source>
        <dbReference type="ARBA" id="ARBA00022578"/>
    </source>
</evidence>
<keyword evidence="4" id="KW-0233">DNA recombination</keyword>
<dbReference type="GO" id="GO:0004803">
    <property type="term" value="F:transposase activity"/>
    <property type="evidence" value="ECO:0007669"/>
    <property type="project" value="InterPro"/>
</dbReference>
<accession>A0A7C2M9U5</accession>
<evidence type="ECO:0000259" key="6">
    <source>
        <dbReference type="Pfam" id="PF14294"/>
    </source>
</evidence>
<dbReference type="GO" id="GO:0006313">
    <property type="term" value="P:DNA transposition"/>
    <property type="evidence" value="ECO:0007669"/>
    <property type="project" value="InterPro"/>
</dbReference>
<organism evidence="7">
    <name type="scientific">Salinimicrobium catena</name>
    <dbReference type="NCBI Taxonomy" id="390640"/>
    <lineage>
        <taxon>Bacteria</taxon>
        <taxon>Pseudomonadati</taxon>
        <taxon>Bacteroidota</taxon>
        <taxon>Flavobacteriia</taxon>
        <taxon>Flavobacteriales</taxon>
        <taxon>Flavobacteriaceae</taxon>
        <taxon>Salinimicrobium</taxon>
    </lineage>
</organism>
<dbReference type="Pfam" id="PF01609">
    <property type="entry name" value="DDE_Tnp_1"/>
    <property type="match status" value="1"/>
</dbReference>
<keyword evidence="3" id="KW-0238">DNA-binding</keyword>
<dbReference type="InterPro" id="IPR025399">
    <property type="entry name" value="DUF4372"/>
</dbReference>
<comment type="similarity">
    <text evidence="1">Belongs to the transposase 11 family.</text>
</comment>
<evidence type="ECO:0000256" key="4">
    <source>
        <dbReference type="ARBA" id="ARBA00023172"/>
    </source>
</evidence>
<comment type="caution">
    <text evidence="7">The sequence shown here is derived from an EMBL/GenBank/DDBJ whole genome shotgun (WGS) entry which is preliminary data.</text>
</comment>
<dbReference type="InterPro" id="IPR002559">
    <property type="entry name" value="Transposase_11"/>
</dbReference>
<name>A0A7C2M9U5_9FLAO</name>
<reference evidence="7" key="1">
    <citation type="journal article" date="2020" name="mSystems">
        <title>Genome- and Community-Level Interaction Insights into Carbon Utilization and Element Cycling Functions of Hydrothermarchaeota in Hydrothermal Sediment.</title>
        <authorList>
            <person name="Zhou Z."/>
            <person name="Liu Y."/>
            <person name="Xu W."/>
            <person name="Pan J."/>
            <person name="Luo Z.H."/>
            <person name="Li M."/>
        </authorList>
    </citation>
    <scope>NUCLEOTIDE SEQUENCE [LARGE SCALE GENOMIC DNA]</scope>
    <source>
        <strain evidence="7">SpSt-1235</strain>
    </source>
</reference>
<dbReference type="GO" id="GO:0003677">
    <property type="term" value="F:DNA binding"/>
    <property type="evidence" value="ECO:0007669"/>
    <property type="project" value="UniProtKB-KW"/>
</dbReference>
<evidence type="ECO:0000259" key="5">
    <source>
        <dbReference type="Pfam" id="PF01609"/>
    </source>
</evidence>
<dbReference type="SUPFAM" id="SSF53098">
    <property type="entry name" value="Ribonuclease H-like"/>
    <property type="match status" value="1"/>
</dbReference>
<dbReference type="Pfam" id="PF14294">
    <property type="entry name" value="DUF4372"/>
    <property type="match status" value="1"/>
</dbReference>
<evidence type="ECO:0000256" key="1">
    <source>
        <dbReference type="ARBA" id="ARBA00010075"/>
    </source>
</evidence>
<dbReference type="AlphaFoldDB" id="A0A7C2M9U5"/>
<dbReference type="NCBIfam" id="NF033592">
    <property type="entry name" value="transpos_IS4_1"/>
    <property type="match status" value="1"/>
</dbReference>
<dbReference type="PANTHER" id="PTHR33258:SF1">
    <property type="entry name" value="TRANSPOSASE INSL FOR INSERTION SEQUENCE ELEMENT IS186A-RELATED"/>
    <property type="match status" value="1"/>
</dbReference>